<keyword evidence="4" id="KW-0539">Nucleus</keyword>
<proteinExistence type="inferred from homology"/>
<evidence type="ECO:0000259" key="5">
    <source>
        <dbReference type="Pfam" id="PF07011"/>
    </source>
</evidence>
<keyword evidence="7" id="KW-1185">Reference proteome</keyword>
<dbReference type="EMBL" id="JALJOQ010000052">
    <property type="protein sequence ID" value="KAK9804119.1"/>
    <property type="molecule type" value="Genomic_DNA"/>
</dbReference>
<dbReference type="InterPro" id="IPR040462">
    <property type="entry name" value="EARLY_FLOWERING_4"/>
</dbReference>
<dbReference type="GO" id="GO:0042753">
    <property type="term" value="P:positive regulation of circadian rhythm"/>
    <property type="evidence" value="ECO:0007669"/>
    <property type="project" value="InterPro"/>
</dbReference>
<dbReference type="Pfam" id="PF07011">
    <property type="entry name" value="Elf4"/>
    <property type="match status" value="1"/>
</dbReference>
<keyword evidence="3" id="KW-0090">Biological rhythms</keyword>
<reference evidence="6 7" key="1">
    <citation type="journal article" date="2024" name="Nat. Commun.">
        <title>Phylogenomics reveals the evolutionary origins of lichenization in chlorophyte algae.</title>
        <authorList>
            <person name="Puginier C."/>
            <person name="Libourel C."/>
            <person name="Otte J."/>
            <person name="Skaloud P."/>
            <person name="Haon M."/>
            <person name="Grisel S."/>
            <person name="Petersen M."/>
            <person name="Berrin J.G."/>
            <person name="Delaux P.M."/>
            <person name="Dal Grande F."/>
            <person name="Keller J."/>
        </authorList>
    </citation>
    <scope>NUCLEOTIDE SEQUENCE [LARGE SCALE GENOMIC DNA]</scope>
    <source>
        <strain evidence="6 7">SAG 2036</strain>
    </source>
</reference>
<evidence type="ECO:0000256" key="4">
    <source>
        <dbReference type="ARBA" id="ARBA00023242"/>
    </source>
</evidence>
<comment type="similarity">
    <text evidence="2">Belongs to the EARLY FLOWERING 4 family.</text>
</comment>
<feature type="domain" description="Protein EARLY FLOWERING 4" evidence="5">
    <location>
        <begin position="13"/>
        <end position="70"/>
    </location>
</feature>
<accession>A0AAW1P8J9</accession>
<dbReference type="AlphaFoldDB" id="A0AAW1P8J9"/>
<organism evidence="6 7">
    <name type="scientific">Symbiochloris irregularis</name>
    <dbReference type="NCBI Taxonomy" id="706552"/>
    <lineage>
        <taxon>Eukaryota</taxon>
        <taxon>Viridiplantae</taxon>
        <taxon>Chlorophyta</taxon>
        <taxon>core chlorophytes</taxon>
        <taxon>Trebouxiophyceae</taxon>
        <taxon>Trebouxiales</taxon>
        <taxon>Trebouxiaceae</taxon>
        <taxon>Symbiochloris</taxon>
    </lineage>
</organism>
<dbReference type="GO" id="GO:0048511">
    <property type="term" value="P:rhythmic process"/>
    <property type="evidence" value="ECO:0007669"/>
    <property type="project" value="UniProtKB-KW"/>
</dbReference>
<sequence>METEPAERWPPLQKFSTVQDILDQNKILIAEVNHNHDTRTPEALARNVILINELNSNISKVVQIYKELSSAVM</sequence>
<evidence type="ECO:0000256" key="2">
    <source>
        <dbReference type="ARBA" id="ARBA00009514"/>
    </source>
</evidence>
<evidence type="ECO:0000313" key="6">
    <source>
        <dbReference type="EMBL" id="KAK9804119.1"/>
    </source>
</evidence>
<comment type="subcellular location">
    <subcellularLocation>
        <location evidence="1">Nucleus</location>
    </subcellularLocation>
</comment>
<gene>
    <name evidence="6" type="ORF">WJX73_000856</name>
</gene>
<dbReference type="Proteomes" id="UP001465755">
    <property type="component" value="Unassembled WGS sequence"/>
</dbReference>
<dbReference type="PANTHER" id="PTHR33469">
    <property type="entry name" value="PROTEIN ELF4-LIKE 4"/>
    <property type="match status" value="1"/>
</dbReference>
<evidence type="ECO:0000256" key="1">
    <source>
        <dbReference type="ARBA" id="ARBA00004123"/>
    </source>
</evidence>
<evidence type="ECO:0000313" key="7">
    <source>
        <dbReference type="Proteomes" id="UP001465755"/>
    </source>
</evidence>
<dbReference type="PANTHER" id="PTHR33469:SF16">
    <property type="entry name" value="PROTEIN ELF4-LIKE 4"/>
    <property type="match status" value="1"/>
</dbReference>
<dbReference type="InterPro" id="IPR009741">
    <property type="entry name" value="EARLY_FLOWERING_4_dom"/>
</dbReference>
<comment type="caution">
    <text evidence="6">The sequence shown here is derived from an EMBL/GenBank/DDBJ whole genome shotgun (WGS) entry which is preliminary data.</text>
</comment>
<name>A0AAW1P8J9_9CHLO</name>
<protein>
    <recommendedName>
        <fullName evidence="5">Protein EARLY FLOWERING 4 domain-containing protein</fullName>
    </recommendedName>
</protein>
<dbReference type="GO" id="GO:0005634">
    <property type="term" value="C:nucleus"/>
    <property type="evidence" value="ECO:0007669"/>
    <property type="project" value="UniProtKB-SubCell"/>
</dbReference>
<evidence type="ECO:0000256" key="3">
    <source>
        <dbReference type="ARBA" id="ARBA00023108"/>
    </source>
</evidence>